<organism evidence="1 2">
    <name type="scientific">Massilia aurea</name>
    <dbReference type="NCBI Taxonomy" id="373040"/>
    <lineage>
        <taxon>Bacteria</taxon>
        <taxon>Pseudomonadati</taxon>
        <taxon>Pseudomonadota</taxon>
        <taxon>Betaproteobacteria</taxon>
        <taxon>Burkholderiales</taxon>
        <taxon>Oxalobacteraceae</taxon>
        <taxon>Telluria group</taxon>
        <taxon>Massilia</taxon>
    </lineage>
</organism>
<evidence type="ECO:0000313" key="1">
    <source>
        <dbReference type="EMBL" id="MBB6133084.1"/>
    </source>
</evidence>
<gene>
    <name evidence="1" type="ORF">HD842_001195</name>
</gene>
<name>A0A7W9WYD1_9BURK</name>
<dbReference type="EMBL" id="JACHBX010000001">
    <property type="protein sequence ID" value="MBB6133084.1"/>
    <property type="molecule type" value="Genomic_DNA"/>
</dbReference>
<dbReference type="Proteomes" id="UP000540787">
    <property type="component" value="Unassembled WGS sequence"/>
</dbReference>
<dbReference type="Pfam" id="PF16290">
    <property type="entry name" value="DUF4936"/>
    <property type="match status" value="1"/>
</dbReference>
<comment type="caution">
    <text evidence="1">The sequence shown here is derived from an EMBL/GenBank/DDBJ whole genome shotgun (WGS) entry which is preliminary data.</text>
</comment>
<sequence>MADLSVSDLYVYYKVRDADTAQLAPLVRTMQAALVASEGVSVQLKRRPGDPDGLQTWMEVYPSVPAGFDAALARAVDEAGFESLLAGPRRVEVFTELPPCA</sequence>
<dbReference type="InterPro" id="IPR032556">
    <property type="entry name" value="DUF4936"/>
</dbReference>
<dbReference type="RefSeq" id="WP_183552231.1">
    <property type="nucleotide sequence ID" value="NZ_JACHBX010000001.1"/>
</dbReference>
<protein>
    <recommendedName>
        <fullName evidence="3">DUF4936 domain-containing protein</fullName>
    </recommendedName>
</protein>
<proteinExistence type="predicted"/>
<reference evidence="1 2" key="1">
    <citation type="submission" date="2020-08" db="EMBL/GenBank/DDBJ databases">
        <title>The Agave Microbiome: Exploring the role of microbial communities in plant adaptations to desert environments.</title>
        <authorList>
            <person name="Partida-Martinez L.P."/>
        </authorList>
    </citation>
    <scope>NUCLEOTIDE SEQUENCE [LARGE SCALE GENOMIC DNA]</scope>
    <source>
        <strain evidence="1 2">AT3.2</strain>
    </source>
</reference>
<accession>A0A7W9WYD1</accession>
<evidence type="ECO:0000313" key="2">
    <source>
        <dbReference type="Proteomes" id="UP000540787"/>
    </source>
</evidence>
<keyword evidence="2" id="KW-1185">Reference proteome</keyword>
<evidence type="ECO:0008006" key="3">
    <source>
        <dbReference type="Google" id="ProtNLM"/>
    </source>
</evidence>
<dbReference type="AlphaFoldDB" id="A0A7W9WYD1"/>